<keyword evidence="3" id="KW-1185">Reference proteome</keyword>
<protein>
    <recommendedName>
        <fullName evidence="1">Copper amine oxidase-like N-terminal domain-containing protein</fullName>
    </recommendedName>
</protein>
<dbReference type="EMBL" id="WBZC01000050">
    <property type="protein sequence ID" value="KAB3532157.1"/>
    <property type="molecule type" value="Genomic_DNA"/>
</dbReference>
<dbReference type="InterPro" id="IPR036582">
    <property type="entry name" value="Mao_N_sf"/>
</dbReference>
<sequence>MFKRPLLVGLIIIFVLSLSVCWGAIEYYEIKAYINNYKIFYEGKEILTNNESYIYNSKIHVPLRDFAEALSLEVEWNGVEGEVRLSKGTVIEACNPFIKEAFIYGIVTKIDWDNRLIDIEQHLDHNSREIYEELPILEDVEIVIQRNHREMKIDFKDLRVGDVVGIIVNEGNEVRAIIVDA</sequence>
<dbReference type="OrthoDB" id="1951970at2"/>
<accession>A0A6I0FDB4</accession>
<dbReference type="RefSeq" id="WP_151861891.1">
    <property type="nucleotide sequence ID" value="NZ_WBZC01000050.1"/>
</dbReference>
<dbReference type="SUPFAM" id="SSF55383">
    <property type="entry name" value="Copper amine oxidase, domain N"/>
    <property type="match status" value="1"/>
</dbReference>
<gene>
    <name evidence="2" type="ORF">F8154_12155</name>
</gene>
<evidence type="ECO:0000313" key="2">
    <source>
        <dbReference type="EMBL" id="KAB3532157.1"/>
    </source>
</evidence>
<organism evidence="2 3">
    <name type="scientific">Alkaliphilus pronyensis</name>
    <dbReference type="NCBI Taxonomy" id="1482732"/>
    <lineage>
        <taxon>Bacteria</taxon>
        <taxon>Bacillati</taxon>
        <taxon>Bacillota</taxon>
        <taxon>Clostridia</taxon>
        <taxon>Peptostreptococcales</taxon>
        <taxon>Natronincolaceae</taxon>
        <taxon>Alkaliphilus</taxon>
    </lineage>
</organism>
<feature type="domain" description="Copper amine oxidase-like N-terminal" evidence="1">
    <location>
        <begin position="42"/>
        <end position="111"/>
    </location>
</feature>
<evidence type="ECO:0000259" key="1">
    <source>
        <dbReference type="Pfam" id="PF07833"/>
    </source>
</evidence>
<comment type="caution">
    <text evidence="2">The sequence shown here is derived from an EMBL/GenBank/DDBJ whole genome shotgun (WGS) entry which is preliminary data.</text>
</comment>
<dbReference type="AlphaFoldDB" id="A0A6I0FDB4"/>
<dbReference type="Proteomes" id="UP000432715">
    <property type="component" value="Unassembled WGS sequence"/>
</dbReference>
<evidence type="ECO:0000313" key="3">
    <source>
        <dbReference type="Proteomes" id="UP000432715"/>
    </source>
</evidence>
<proteinExistence type="predicted"/>
<reference evidence="2 3" key="1">
    <citation type="submission" date="2019-10" db="EMBL/GenBank/DDBJ databases">
        <title>Alkaliphilus serpentinus sp. nov. and Alkaliphilus pronyensis sp. nov., two novel anaerobic alkaliphilic species isolated from the serpentinized-hosted hydrothermal field of the Prony Bay (New Caledonia).</title>
        <authorList>
            <person name="Postec A."/>
        </authorList>
    </citation>
    <scope>NUCLEOTIDE SEQUENCE [LARGE SCALE GENOMIC DNA]</scope>
    <source>
        <strain evidence="2 3">LacV</strain>
    </source>
</reference>
<name>A0A6I0FDB4_9FIRM</name>
<dbReference type="Pfam" id="PF07833">
    <property type="entry name" value="Cu_amine_oxidN1"/>
    <property type="match status" value="1"/>
</dbReference>
<dbReference type="InterPro" id="IPR012854">
    <property type="entry name" value="Cu_amine_oxidase-like_N"/>
</dbReference>